<evidence type="ECO:0000313" key="21">
    <source>
        <dbReference type="Proteomes" id="UP000738402"/>
    </source>
</evidence>
<dbReference type="Gene3D" id="1.10.238.10">
    <property type="entry name" value="EF-hand"/>
    <property type="match status" value="1"/>
</dbReference>
<feature type="transmembrane region" description="Helical" evidence="18">
    <location>
        <begin position="636"/>
        <end position="658"/>
    </location>
</feature>
<dbReference type="InterPro" id="IPR027359">
    <property type="entry name" value="Volt_channel_dom_sf"/>
</dbReference>
<feature type="transmembrane region" description="Helical" evidence="18">
    <location>
        <begin position="1517"/>
        <end position="1537"/>
    </location>
</feature>
<evidence type="ECO:0000256" key="5">
    <source>
        <dbReference type="ARBA" id="ARBA00022568"/>
    </source>
</evidence>
<dbReference type="Gene3D" id="1.10.287.70">
    <property type="match status" value="4"/>
</dbReference>
<dbReference type="PANTHER" id="PTHR45628:SF7">
    <property type="entry name" value="VOLTAGE-DEPENDENT CALCIUM CHANNEL TYPE A SUBUNIT ALPHA-1"/>
    <property type="match status" value="1"/>
</dbReference>
<dbReference type="PANTHER" id="PTHR45628">
    <property type="entry name" value="VOLTAGE-DEPENDENT CALCIUM CHANNEL TYPE A SUBUNIT ALPHA-1"/>
    <property type="match status" value="1"/>
</dbReference>
<evidence type="ECO:0000256" key="17">
    <source>
        <dbReference type="SAM" id="MobiDB-lite"/>
    </source>
</evidence>
<dbReference type="SUPFAM" id="SSF47473">
    <property type="entry name" value="EF-hand"/>
    <property type="match status" value="1"/>
</dbReference>
<feature type="transmembrane region" description="Helical" evidence="18">
    <location>
        <begin position="774"/>
        <end position="795"/>
    </location>
</feature>
<feature type="transmembrane region" description="Helical" evidence="18">
    <location>
        <begin position="831"/>
        <end position="853"/>
    </location>
</feature>
<keyword evidence="12 18" id="KW-0472">Membrane</keyword>
<evidence type="ECO:0000256" key="6">
    <source>
        <dbReference type="ARBA" id="ARBA00022673"/>
    </source>
</evidence>
<evidence type="ECO:0000256" key="8">
    <source>
        <dbReference type="ARBA" id="ARBA00022837"/>
    </source>
</evidence>
<feature type="transmembrane region" description="Helical" evidence="18">
    <location>
        <begin position="1639"/>
        <end position="1660"/>
    </location>
</feature>
<keyword evidence="10 18" id="KW-1133">Transmembrane helix</keyword>
<sequence length="2028" mass="233870">MDRFNHRRRSSDSEVIPLNRDRDVPQIEISTDSNNISNMPPRERSSLYDIDDSNSFSKSRILPKLTVHTDLRSEDDLMNILQQPSPHKGHSRTFEASSSPASSRSLNARVPDKDRIPFFLDEEMDYDLSEGLNLALAETSDLWMPLSDSSDAFSVDSSVHMRTGHSHDLESGLADIEMADLSGKLDVPESANTSRFDVTSGQSGKSQMQPVTPTSQISSVLRNFSRRLNARGDEHDGEMDLTDDVDLSERRDLLEDDQMHWGKYSDYEDGPGRFPHSKNNLVASQSLQTTVLLPSEQDDDSLQETLEEETPRLYGKSLGIFGPNSNFRIRCLQIACKPICDQVIASLLIMQTILLTIQQWYVEAGYVHNGGWTWVDYILHFHYVVYTAEIVVKSVAFGFFDDSQMFKELKLEQKESLLRKYLRTAREKLRLTDPKAEDQDYAQSRPLRTVTVHGTGSESVKRTRAFLRSDWHKVDFVSVVSFWISMFLSINKLDITHQCMIFRSLMCLKILRLLNITHGTRLILKSLRKAGHQASDATMVLCVFWLLFAIIGVQSFKSSLRRHCVWTNPTNNTDIYENSMQFCGSYLDPTTLKKNPYIPGQNNQTFPYVKGFACPVYSKCITGENPYGNTISFDNIFISIQMVFVVISANTFSDIMYYTMDSDDMAASLYYIFAILILVVWLLSLIVAVIINCYRVHIEDMRKARQSRKTRILAWEFDFRAMDAAYEDFVTNHSYLRKFCSLRSLFNILVIVDLINKALVFPDFNDRSWARLRAMELGVTLCLFAETAIKMALFGRKIKVYFYSLRNIIDLLLAISTMVVANVKLNPQGAAYGWTSVLFIFRFYRLLVARGLLHNAWKAVFSSFWPFIDLGIFFILLLYLMGIICSRLFEGLIPVDEYLDSDQLIMYNLPNVVLSLYTITTTENWTSILYLAQQCSRNTFTKVCVAVYLIGWFIFSNMVVLNIFIAIITQNLGVNEANKKRMQIKQFYQKLVRELNSSKHVGLFDDLRSQWFRSTRKRAISTSQMIEHMSQILEKSNMSPGDFLESEKEIRKEQEQGLFSRCLKLLRKWKPYARLEGRITGSHFFVWLRDWVISATTSKVDFSLGFNYKELDVNAGGKSSTREVFRLFDESNLDPDKELKQRAYLEQHVEFNRTLHYFYPNHPLRRFCQRIVSPAYGKRLDGVDPHPKVRDAFYVLMFFATVLIVVMACYVTPLYRKENLFYENPWNWATEVDLVFSILFTLEFLIKVIADGFARTPNAYLRSAWDAIDFVVLISFWITTFGEMFRDFNLVVIVGEARALRGLRLLTITRRSKEYFNYAVISGARKMLGAVLIAMTLLLPFSLWGLQLFVGKLAKCSDSSSDYDNCILEYSNEVFKWEVLSPKAYVNPYLNFDDFGNSLSSLFQIISLEGWTDLLLNLMNITVRGQPPKTFASPGNGFFVIIFIFCSIVIILNLFVSVIINNYSVQTGTAFLNDKQRAWYEVKRVLSHVHPSKRKDESSMNSFRKAYYHLVVNKNRTYTHIVNGFYFLHVLGLLVEFYPANRAENNFRYVITTFSTTGLACDTVLTLYALGPRLFVRNGWNISRLIIVVGACVMSGIAFFVSRQSVYANVNKLFLVGVLLLLIPRVETFNQLFRYASASLPTLLALIYTWLVLFLVYAIALNQVFGLTRLGENTTGNLNCRTVTKSLIMLFRMSFGEGWNYIMEDFRIGSPNCFSAASRYSSDCGENVSAHILFFSWNILSMYIFLNILISVVINSFSYVYNSSGPHSLLTREEIRKFKRSWREFDPDGSGFIDPSQLQPFLSSLDGVLSYKVYPEKFSIPNITSQWITKHSNDPYQLEYDFEKLDEIMATIDFRKVKERRRRYNRLIIEAYLKMVQTSDGPKIEFTKLLLQIGYYSRFQDSTCLTLEDFVKRYVLIQKINKVARKLKIEATIQMVLSRLRLLIGNLNQSSNIPLQRINRRVATEIFDQDDIYGTHGDDYDNPFNNNELYRSVSETSLNPFNDPFSDPIEDEQIVPPASRRSENQYYS</sequence>
<evidence type="ECO:0000256" key="15">
    <source>
        <dbReference type="ARBA" id="ARBA00061395"/>
    </source>
</evidence>
<dbReference type="FunFam" id="1.10.287.70:FF:000093">
    <property type="entry name" value="Calcium channel subunit Cch1"/>
    <property type="match status" value="1"/>
</dbReference>
<evidence type="ECO:0000256" key="13">
    <source>
        <dbReference type="ARBA" id="ARBA00023180"/>
    </source>
</evidence>
<dbReference type="EMBL" id="JAHLUH010000003">
    <property type="protein sequence ID" value="KAG7729137.1"/>
    <property type="molecule type" value="Genomic_DNA"/>
</dbReference>
<dbReference type="GO" id="GO:0008331">
    <property type="term" value="F:high voltage-gated calcium channel activity"/>
    <property type="evidence" value="ECO:0007669"/>
    <property type="project" value="TreeGrafter"/>
</dbReference>
<accession>A0AAN6I288</accession>
<proteinExistence type="inferred from homology"/>
<feature type="transmembrane region" description="Helical" evidence="18">
    <location>
        <begin position="865"/>
        <end position="889"/>
    </location>
</feature>
<feature type="transmembrane region" description="Helical" evidence="18">
    <location>
        <begin position="1265"/>
        <end position="1282"/>
    </location>
</feature>
<feature type="transmembrane region" description="Helical" evidence="18">
    <location>
        <begin position="946"/>
        <end position="972"/>
    </location>
</feature>
<gene>
    <name evidence="20" type="ORF">KL933_001363</name>
</gene>
<dbReference type="Pfam" id="PF00520">
    <property type="entry name" value="Ion_trans"/>
    <property type="match status" value="4"/>
</dbReference>
<feature type="compositionally biased region" description="Low complexity" evidence="17">
    <location>
        <begin position="94"/>
        <end position="107"/>
    </location>
</feature>
<feature type="transmembrane region" description="Helical" evidence="18">
    <location>
        <begin position="1582"/>
        <end position="1601"/>
    </location>
</feature>
<evidence type="ECO:0000256" key="18">
    <source>
        <dbReference type="SAM" id="Phobius"/>
    </source>
</evidence>
<evidence type="ECO:0000256" key="3">
    <source>
        <dbReference type="ARBA" id="ARBA00022475"/>
    </source>
</evidence>
<comment type="caution">
    <text evidence="20">The sequence shown here is derived from an EMBL/GenBank/DDBJ whole genome shotgun (WGS) entry which is preliminary data.</text>
</comment>
<feature type="transmembrane region" description="Helical" evidence="18">
    <location>
        <begin position="807"/>
        <end position="825"/>
    </location>
</feature>
<feature type="region of interest" description="Disordered" evidence="17">
    <location>
        <begin position="187"/>
        <end position="217"/>
    </location>
</feature>
<feature type="transmembrane region" description="Helical" evidence="18">
    <location>
        <begin position="1234"/>
        <end position="1253"/>
    </location>
</feature>
<keyword evidence="2" id="KW-0813">Transport</keyword>
<feature type="domain" description="EF-hand" evidence="19">
    <location>
        <begin position="1773"/>
        <end position="1808"/>
    </location>
</feature>
<dbReference type="GO" id="GO:0005509">
    <property type="term" value="F:calcium ion binding"/>
    <property type="evidence" value="ECO:0007669"/>
    <property type="project" value="InterPro"/>
</dbReference>
<feature type="transmembrane region" description="Helical" evidence="18">
    <location>
        <begin position="534"/>
        <end position="553"/>
    </location>
</feature>
<feature type="region of interest" description="Disordered" evidence="17">
    <location>
        <begin position="83"/>
        <end position="107"/>
    </location>
</feature>
<keyword evidence="14" id="KW-0407">Ion channel</keyword>
<dbReference type="Gene3D" id="1.20.120.350">
    <property type="entry name" value="Voltage-gated potassium channels. Chain C"/>
    <property type="match status" value="3"/>
</dbReference>
<protein>
    <recommendedName>
        <fullName evidence="16">Calcium-channel protein CCH1</fullName>
    </recommendedName>
</protein>
<keyword evidence="9" id="KW-0851">Voltage-gated channel</keyword>
<evidence type="ECO:0000256" key="9">
    <source>
        <dbReference type="ARBA" id="ARBA00022882"/>
    </source>
</evidence>
<dbReference type="GO" id="GO:0098703">
    <property type="term" value="P:calcium ion import across plasma membrane"/>
    <property type="evidence" value="ECO:0007669"/>
    <property type="project" value="TreeGrafter"/>
</dbReference>
<dbReference type="InterPro" id="IPR050599">
    <property type="entry name" value="VDCC_alpha-1_subunit"/>
</dbReference>
<evidence type="ECO:0000256" key="12">
    <source>
        <dbReference type="ARBA" id="ARBA00023136"/>
    </source>
</evidence>
<keyword evidence="7 18" id="KW-0812">Transmembrane</keyword>
<evidence type="ECO:0000256" key="14">
    <source>
        <dbReference type="ARBA" id="ARBA00023303"/>
    </source>
</evidence>
<evidence type="ECO:0000313" key="20">
    <source>
        <dbReference type="EMBL" id="KAG7729137.1"/>
    </source>
</evidence>
<keyword evidence="11" id="KW-0406">Ion transport</keyword>
<evidence type="ECO:0000256" key="11">
    <source>
        <dbReference type="ARBA" id="ARBA00023065"/>
    </source>
</evidence>
<dbReference type="InterPro" id="IPR002048">
    <property type="entry name" value="EF_hand_dom"/>
</dbReference>
<comment type="similarity">
    <text evidence="15">Belongs to the calcium channel alpha-1 subunit (TC 1.A.1.11) family.</text>
</comment>
<dbReference type="InterPro" id="IPR011992">
    <property type="entry name" value="EF-hand-dom_pair"/>
</dbReference>
<name>A0AAN6I288_9ASCO</name>
<evidence type="ECO:0000256" key="4">
    <source>
        <dbReference type="ARBA" id="ARBA00022553"/>
    </source>
</evidence>
<evidence type="ECO:0000256" key="10">
    <source>
        <dbReference type="ARBA" id="ARBA00022989"/>
    </source>
</evidence>
<keyword evidence="5" id="KW-0109">Calcium transport</keyword>
<comment type="subcellular location">
    <subcellularLocation>
        <location evidence="1">Cell membrane</location>
        <topology evidence="1">Multi-pass membrane protein</topology>
    </subcellularLocation>
</comment>
<keyword evidence="13" id="KW-0325">Glycoprotein</keyword>
<evidence type="ECO:0000256" key="16">
    <source>
        <dbReference type="ARBA" id="ARBA00067459"/>
    </source>
</evidence>
<evidence type="ECO:0000256" key="1">
    <source>
        <dbReference type="ARBA" id="ARBA00004651"/>
    </source>
</evidence>
<feature type="compositionally biased region" description="Polar residues" evidence="17">
    <location>
        <begin position="28"/>
        <end position="38"/>
    </location>
</feature>
<organism evidence="20 21">
    <name type="scientific">Ogataea haglerorum</name>
    <dbReference type="NCBI Taxonomy" id="1937702"/>
    <lineage>
        <taxon>Eukaryota</taxon>
        <taxon>Fungi</taxon>
        <taxon>Dikarya</taxon>
        <taxon>Ascomycota</taxon>
        <taxon>Saccharomycotina</taxon>
        <taxon>Pichiomycetes</taxon>
        <taxon>Pichiales</taxon>
        <taxon>Pichiaceae</taxon>
        <taxon>Ogataea</taxon>
    </lineage>
</organism>
<keyword evidence="3" id="KW-1003">Cell membrane</keyword>
<dbReference type="Proteomes" id="UP000738402">
    <property type="component" value="Unassembled WGS sequence"/>
</dbReference>
<evidence type="ECO:0000256" key="2">
    <source>
        <dbReference type="ARBA" id="ARBA00022448"/>
    </source>
</evidence>
<evidence type="ECO:0000256" key="7">
    <source>
        <dbReference type="ARBA" id="ARBA00022692"/>
    </source>
</evidence>
<dbReference type="SUPFAM" id="SSF81324">
    <property type="entry name" value="Voltage-gated potassium channels"/>
    <property type="match status" value="4"/>
</dbReference>
<feature type="transmembrane region" description="Helical" evidence="18">
    <location>
        <begin position="1549"/>
        <end position="1570"/>
    </location>
</feature>
<feature type="region of interest" description="Disordered" evidence="17">
    <location>
        <begin position="2001"/>
        <end position="2028"/>
    </location>
</feature>
<dbReference type="InterPro" id="IPR005821">
    <property type="entry name" value="Ion_trans_dom"/>
</dbReference>
<dbReference type="PROSITE" id="PS50222">
    <property type="entry name" value="EF_HAND_2"/>
    <property type="match status" value="1"/>
</dbReference>
<feature type="transmembrane region" description="Helical" evidence="18">
    <location>
        <begin position="1437"/>
        <end position="1460"/>
    </location>
</feature>
<keyword evidence="6" id="KW-0107">Calcium channel</keyword>
<keyword evidence="8" id="KW-0106">Calcium</keyword>
<feature type="transmembrane region" description="Helical" evidence="18">
    <location>
        <begin position="1193"/>
        <end position="1214"/>
    </location>
</feature>
<feature type="transmembrane region" description="Helical" evidence="18">
    <location>
        <begin position="1740"/>
        <end position="1761"/>
    </location>
</feature>
<evidence type="ECO:0000259" key="19">
    <source>
        <dbReference type="PROSITE" id="PS50222"/>
    </source>
</evidence>
<feature type="transmembrane region" description="Helical" evidence="18">
    <location>
        <begin position="670"/>
        <end position="694"/>
    </location>
</feature>
<reference evidence="20" key="1">
    <citation type="journal article" date="2021" name="G3 (Bethesda)">
        <title>Genomic diversity, chromosomal rearrangements, and interspecies hybridization in the ogataea polymorpha species complex.</title>
        <authorList>
            <person name="Hanson S.J."/>
            <person name="Cinneide E.O."/>
            <person name="Salzberg L.I."/>
            <person name="Wolfe K.H."/>
            <person name="McGowan J."/>
            <person name="Fitzpatrick D.A."/>
            <person name="Matlin K."/>
        </authorList>
    </citation>
    <scope>NUCLEOTIDE SEQUENCE</scope>
    <source>
        <strain evidence="20">83-405-1</strain>
    </source>
</reference>
<feature type="region of interest" description="Disordered" evidence="17">
    <location>
        <begin position="1"/>
        <end position="50"/>
    </location>
</feature>
<feature type="transmembrane region" description="Helical" evidence="18">
    <location>
        <begin position="1327"/>
        <end position="1350"/>
    </location>
</feature>
<feature type="transmembrane region" description="Helical" evidence="18">
    <location>
        <begin position="744"/>
        <end position="762"/>
    </location>
</feature>
<keyword evidence="4" id="KW-0597">Phosphoprotein</keyword>
<dbReference type="GO" id="GO:0005891">
    <property type="term" value="C:voltage-gated calcium channel complex"/>
    <property type="evidence" value="ECO:0007669"/>
    <property type="project" value="TreeGrafter"/>
</dbReference>
<feature type="compositionally biased region" description="Polar residues" evidence="17">
    <location>
        <begin position="190"/>
        <end position="217"/>
    </location>
</feature>